<name>A0ABD2YAA9_9GENT</name>
<dbReference type="EMBL" id="JBJUIK010000014">
    <property type="protein sequence ID" value="KAL3504403.1"/>
    <property type="molecule type" value="Genomic_DNA"/>
</dbReference>
<keyword evidence="2" id="KW-1185">Reference proteome</keyword>
<reference evidence="1 2" key="1">
    <citation type="submission" date="2024-11" db="EMBL/GenBank/DDBJ databases">
        <title>A near-complete genome assembly of Cinchona calisaya.</title>
        <authorList>
            <person name="Lian D.C."/>
            <person name="Zhao X.W."/>
            <person name="Wei L."/>
        </authorList>
    </citation>
    <scope>NUCLEOTIDE SEQUENCE [LARGE SCALE GENOMIC DNA]</scope>
    <source>
        <tissue evidence="1">Nenye</tissue>
    </source>
</reference>
<comment type="caution">
    <text evidence="1">The sequence shown here is derived from an EMBL/GenBank/DDBJ whole genome shotgun (WGS) entry which is preliminary data.</text>
</comment>
<evidence type="ECO:0000313" key="2">
    <source>
        <dbReference type="Proteomes" id="UP001630127"/>
    </source>
</evidence>
<organism evidence="1 2">
    <name type="scientific">Cinchona calisaya</name>
    <dbReference type="NCBI Taxonomy" id="153742"/>
    <lineage>
        <taxon>Eukaryota</taxon>
        <taxon>Viridiplantae</taxon>
        <taxon>Streptophyta</taxon>
        <taxon>Embryophyta</taxon>
        <taxon>Tracheophyta</taxon>
        <taxon>Spermatophyta</taxon>
        <taxon>Magnoliopsida</taxon>
        <taxon>eudicotyledons</taxon>
        <taxon>Gunneridae</taxon>
        <taxon>Pentapetalae</taxon>
        <taxon>asterids</taxon>
        <taxon>lamiids</taxon>
        <taxon>Gentianales</taxon>
        <taxon>Rubiaceae</taxon>
        <taxon>Cinchonoideae</taxon>
        <taxon>Cinchoneae</taxon>
        <taxon>Cinchona</taxon>
    </lineage>
</organism>
<sequence>MGYTFSWRSNKKLAEEAHPKLVDWRSHYFLIQRLPKWNFPTWSYNLMVSKINKLSPLSGPESGNLAMLMEAEPLSWKKVVDEQVLVSAGLSPADLDPLAL</sequence>
<evidence type="ECO:0000313" key="1">
    <source>
        <dbReference type="EMBL" id="KAL3504403.1"/>
    </source>
</evidence>
<protein>
    <submittedName>
        <fullName evidence="1">Uncharacterized protein</fullName>
    </submittedName>
</protein>
<dbReference type="Proteomes" id="UP001630127">
    <property type="component" value="Unassembled WGS sequence"/>
</dbReference>
<gene>
    <name evidence="1" type="ORF">ACH5RR_034244</name>
</gene>
<accession>A0ABD2YAA9</accession>
<dbReference type="AlphaFoldDB" id="A0ABD2YAA9"/>
<proteinExistence type="predicted"/>